<dbReference type="FunFam" id="2.10.109.10:FF:000012">
    <property type="entry name" value="Peptidase/ serine-type peptidase"/>
    <property type="match status" value="1"/>
</dbReference>
<evidence type="ECO:0000256" key="10">
    <source>
        <dbReference type="ARBA" id="ARBA00022946"/>
    </source>
</evidence>
<evidence type="ECO:0000256" key="1">
    <source>
        <dbReference type="ARBA" id="ARBA00000677"/>
    </source>
</evidence>
<dbReference type="GO" id="GO:0009535">
    <property type="term" value="C:chloroplast thylakoid membrane"/>
    <property type="evidence" value="ECO:0007669"/>
    <property type="project" value="TreeGrafter"/>
</dbReference>
<evidence type="ECO:0000256" key="3">
    <source>
        <dbReference type="ARBA" id="ARBA00004370"/>
    </source>
</evidence>
<evidence type="ECO:0000256" key="7">
    <source>
        <dbReference type="ARBA" id="ARBA00022640"/>
    </source>
</evidence>
<protein>
    <recommendedName>
        <fullName evidence="5">signal peptidase I</fullName>
        <ecNumber evidence="5">3.4.21.89</ecNumber>
    </recommendedName>
</protein>
<evidence type="ECO:0000256" key="13">
    <source>
        <dbReference type="SAM" id="MobiDB-lite"/>
    </source>
</evidence>
<dbReference type="PANTHER" id="PTHR43390">
    <property type="entry name" value="SIGNAL PEPTIDASE I"/>
    <property type="match status" value="1"/>
</dbReference>
<evidence type="ECO:0000313" key="16">
    <source>
        <dbReference type="Proteomes" id="UP001054889"/>
    </source>
</evidence>
<dbReference type="InterPro" id="IPR036286">
    <property type="entry name" value="LexA/Signal_pep-like_sf"/>
</dbReference>
<evidence type="ECO:0000256" key="6">
    <source>
        <dbReference type="ARBA" id="ARBA00022528"/>
    </source>
</evidence>
<organism evidence="15 16">
    <name type="scientific">Eleusine coracana subsp. coracana</name>
    <dbReference type="NCBI Taxonomy" id="191504"/>
    <lineage>
        <taxon>Eukaryota</taxon>
        <taxon>Viridiplantae</taxon>
        <taxon>Streptophyta</taxon>
        <taxon>Embryophyta</taxon>
        <taxon>Tracheophyta</taxon>
        <taxon>Spermatophyta</taxon>
        <taxon>Magnoliopsida</taxon>
        <taxon>Liliopsida</taxon>
        <taxon>Poales</taxon>
        <taxon>Poaceae</taxon>
        <taxon>PACMAD clade</taxon>
        <taxon>Chloridoideae</taxon>
        <taxon>Cynodonteae</taxon>
        <taxon>Eleusininae</taxon>
        <taxon>Eleusine</taxon>
    </lineage>
</organism>
<evidence type="ECO:0000259" key="14">
    <source>
        <dbReference type="Pfam" id="PF10502"/>
    </source>
</evidence>
<name>A0AAV5CK15_ELECO</name>
<dbReference type="PROSITE" id="PS00760">
    <property type="entry name" value="SPASE_I_2"/>
    <property type="match status" value="1"/>
</dbReference>
<keyword evidence="7" id="KW-0934">Plastid</keyword>
<dbReference type="InterPro" id="IPR019533">
    <property type="entry name" value="Peptidase_S26"/>
</dbReference>
<dbReference type="CDD" id="cd06530">
    <property type="entry name" value="S26_SPase_I"/>
    <property type="match status" value="1"/>
</dbReference>
<dbReference type="GO" id="GO:0009003">
    <property type="term" value="F:signal peptidase activity"/>
    <property type="evidence" value="ECO:0007669"/>
    <property type="project" value="UniProtKB-EC"/>
</dbReference>
<keyword evidence="11" id="KW-0472">Membrane</keyword>
<sequence>MAIRITVSYSGYLAQNLAASLGMRGSSAASASGYRLLHDGAWRPFCIFTSTRQAEQHNGSSSGDDRRDGEDHNHPKHRSLAGTGHSLLLTRACLSSKSPPPSLAVGLLSVLAQGTGATPRIGGAASLSGSSSISLGFNPTSFLPFLQTSKWLPCSDLATSSSSAPKSPPRAPAISAPSSSSPPRAPAPSDPSKTAIVRTRGAAMSRSNWLSRWVSSCSDDTKTAFAAVTVPLLYGSSLAEPRSIPSKSMYPTFDVGDRILAEKVSYIFREPEILDIVIFRAPPALQDYGYSSADVFIKRVVAKGGDYVEVRDGKLLVNGVVQDEDFVLEPHNYELEPVQVPEGYVFVLGDNRNNSVDSHNWGPLPVRNIVGRSILRYWPPSKINDTIYQPDAAHYAVPS</sequence>
<evidence type="ECO:0000256" key="12">
    <source>
        <dbReference type="PIRSR" id="PIRSR600223-1"/>
    </source>
</evidence>
<feature type="region of interest" description="Disordered" evidence="13">
    <location>
        <begin position="157"/>
        <end position="194"/>
    </location>
</feature>
<evidence type="ECO:0000256" key="5">
    <source>
        <dbReference type="ARBA" id="ARBA00013208"/>
    </source>
</evidence>
<reference evidence="15" key="2">
    <citation type="submission" date="2021-12" db="EMBL/GenBank/DDBJ databases">
        <title>Resequencing data analysis of finger millet.</title>
        <authorList>
            <person name="Hatakeyama M."/>
            <person name="Aluri S."/>
            <person name="Balachadran M.T."/>
            <person name="Sivarajan S.R."/>
            <person name="Poveda L."/>
            <person name="Shimizu-Inatsugi R."/>
            <person name="Schlapbach R."/>
            <person name="Sreeman S.M."/>
            <person name="Shimizu K.K."/>
        </authorList>
    </citation>
    <scope>NUCLEOTIDE SEQUENCE</scope>
</reference>
<dbReference type="PANTHER" id="PTHR43390:SF2">
    <property type="entry name" value="THYLAKOIDAL PROCESSING PEPTIDASE 2, CHLOROPLASTIC-RELATED"/>
    <property type="match status" value="1"/>
</dbReference>
<dbReference type="EMBL" id="BQKI01000007">
    <property type="protein sequence ID" value="GJM98628.1"/>
    <property type="molecule type" value="Genomic_DNA"/>
</dbReference>
<dbReference type="InterPro" id="IPR019757">
    <property type="entry name" value="Pept_S26A_signal_pept_1_Lys-AS"/>
</dbReference>
<dbReference type="GO" id="GO:0010027">
    <property type="term" value="P:thylakoid membrane organization"/>
    <property type="evidence" value="ECO:0007669"/>
    <property type="project" value="TreeGrafter"/>
</dbReference>
<keyword evidence="8" id="KW-0645">Protease</keyword>
<proteinExistence type="inferred from homology"/>
<feature type="active site" evidence="12">
    <location>
        <position position="248"/>
    </location>
</feature>
<evidence type="ECO:0000256" key="9">
    <source>
        <dbReference type="ARBA" id="ARBA00022801"/>
    </source>
</evidence>
<accession>A0AAV5CK15</accession>
<dbReference type="Proteomes" id="UP001054889">
    <property type="component" value="Unassembled WGS sequence"/>
</dbReference>
<comment type="similarity">
    <text evidence="4">Belongs to the peptidase S26 family.</text>
</comment>
<evidence type="ECO:0000256" key="8">
    <source>
        <dbReference type="ARBA" id="ARBA00022670"/>
    </source>
</evidence>
<dbReference type="SUPFAM" id="SSF51306">
    <property type="entry name" value="LexA/Signal peptidase"/>
    <property type="match status" value="1"/>
</dbReference>
<keyword evidence="16" id="KW-1185">Reference proteome</keyword>
<dbReference type="InterPro" id="IPR019758">
    <property type="entry name" value="Pept_S26A_signal_pept_1_CS"/>
</dbReference>
<evidence type="ECO:0000256" key="11">
    <source>
        <dbReference type="ARBA" id="ARBA00023136"/>
    </source>
</evidence>
<dbReference type="GO" id="GO:0004252">
    <property type="term" value="F:serine-type endopeptidase activity"/>
    <property type="evidence" value="ECO:0007669"/>
    <property type="project" value="InterPro"/>
</dbReference>
<dbReference type="InterPro" id="IPR000223">
    <property type="entry name" value="Pept_S26A_signal_pept_1"/>
</dbReference>
<keyword evidence="9" id="KW-0378">Hydrolase</keyword>
<dbReference type="NCBIfam" id="TIGR02227">
    <property type="entry name" value="sigpep_I_bact"/>
    <property type="match status" value="1"/>
</dbReference>
<evidence type="ECO:0000313" key="15">
    <source>
        <dbReference type="EMBL" id="GJM98628.1"/>
    </source>
</evidence>
<dbReference type="PROSITE" id="PS00761">
    <property type="entry name" value="SPASE_I_3"/>
    <property type="match status" value="1"/>
</dbReference>
<evidence type="ECO:0000256" key="4">
    <source>
        <dbReference type="ARBA" id="ARBA00009370"/>
    </source>
</evidence>
<feature type="domain" description="Peptidase S26" evidence="14">
    <location>
        <begin position="222"/>
        <end position="378"/>
    </location>
</feature>
<feature type="compositionally biased region" description="Basic and acidic residues" evidence="13">
    <location>
        <begin position="63"/>
        <end position="73"/>
    </location>
</feature>
<feature type="compositionally biased region" description="Low complexity" evidence="13">
    <location>
        <begin position="172"/>
        <end position="182"/>
    </location>
</feature>
<dbReference type="Gene3D" id="2.10.109.10">
    <property type="entry name" value="Umud Fragment, subunit A"/>
    <property type="match status" value="1"/>
</dbReference>
<keyword evidence="10" id="KW-0809">Transit peptide</keyword>
<keyword evidence="6" id="KW-0150">Chloroplast</keyword>
<reference evidence="15" key="1">
    <citation type="journal article" date="2018" name="DNA Res.">
        <title>Multiple hybrid de novo genome assembly of finger millet, an orphan allotetraploid crop.</title>
        <authorList>
            <person name="Hatakeyama M."/>
            <person name="Aluri S."/>
            <person name="Balachadran M.T."/>
            <person name="Sivarajan S.R."/>
            <person name="Patrignani A."/>
            <person name="Gruter S."/>
            <person name="Poveda L."/>
            <person name="Shimizu-Inatsugi R."/>
            <person name="Baeten J."/>
            <person name="Francoijs K.J."/>
            <person name="Nataraja K.N."/>
            <person name="Reddy Y.A.N."/>
            <person name="Phadnis S."/>
            <person name="Ravikumar R.L."/>
            <person name="Schlapbach R."/>
            <person name="Sreeman S.M."/>
            <person name="Shimizu K.K."/>
        </authorList>
    </citation>
    <scope>NUCLEOTIDE SEQUENCE</scope>
</reference>
<feature type="region of interest" description="Disordered" evidence="13">
    <location>
        <begin position="53"/>
        <end position="81"/>
    </location>
</feature>
<dbReference type="Pfam" id="PF10502">
    <property type="entry name" value="Peptidase_S26"/>
    <property type="match status" value="1"/>
</dbReference>
<dbReference type="PROSITE" id="PS00501">
    <property type="entry name" value="SPASE_I_1"/>
    <property type="match status" value="1"/>
</dbReference>
<dbReference type="PRINTS" id="PR00727">
    <property type="entry name" value="LEADERPTASE"/>
</dbReference>
<feature type="active site" evidence="12">
    <location>
        <position position="298"/>
    </location>
</feature>
<dbReference type="InterPro" id="IPR019756">
    <property type="entry name" value="Pept_S26A_signal_pept_1_Ser-AS"/>
</dbReference>
<comment type="catalytic activity">
    <reaction evidence="1">
        <text>Cleavage of hydrophobic, N-terminal signal or leader sequences from secreted and periplasmic proteins.</text>
        <dbReference type="EC" id="3.4.21.89"/>
    </reaction>
</comment>
<dbReference type="GO" id="GO:0006465">
    <property type="term" value="P:signal peptide processing"/>
    <property type="evidence" value="ECO:0007669"/>
    <property type="project" value="InterPro"/>
</dbReference>
<gene>
    <name evidence="15" type="primary">ga15656</name>
    <name evidence="15" type="ORF">PR202_ga15656</name>
</gene>
<dbReference type="AlphaFoldDB" id="A0AAV5CK15"/>
<comment type="subcellular location">
    <subcellularLocation>
        <location evidence="3">Membrane</location>
    </subcellularLocation>
    <subcellularLocation>
        <location evidence="2">Plastid</location>
        <location evidence="2">Chloroplast</location>
    </subcellularLocation>
</comment>
<dbReference type="EC" id="3.4.21.89" evidence="5"/>
<comment type="caution">
    <text evidence="15">The sequence shown here is derived from an EMBL/GenBank/DDBJ whole genome shotgun (WGS) entry which is preliminary data.</text>
</comment>
<evidence type="ECO:0000256" key="2">
    <source>
        <dbReference type="ARBA" id="ARBA00004229"/>
    </source>
</evidence>